<dbReference type="OMA" id="SIAGWSM"/>
<dbReference type="EMBL" id="JAHRHJ020000001">
    <property type="protein sequence ID" value="KAH9328503.1"/>
    <property type="molecule type" value="Genomic_DNA"/>
</dbReference>
<dbReference type="PANTHER" id="PTHR32246:SF173">
    <property type="entry name" value="C2 DOMAIN-CONTAINING PROTEIN"/>
    <property type="match status" value="1"/>
</dbReference>
<keyword evidence="3" id="KW-1185">Reference proteome</keyword>
<dbReference type="PROSITE" id="PS50004">
    <property type="entry name" value="C2"/>
    <property type="match status" value="1"/>
</dbReference>
<dbReference type="InterPro" id="IPR000008">
    <property type="entry name" value="C2_dom"/>
</dbReference>
<organism evidence="2 3">
    <name type="scientific">Taxus chinensis</name>
    <name type="common">Chinese yew</name>
    <name type="synonym">Taxus wallichiana var. chinensis</name>
    <dbReference type="NCBI Taxonomy" id="29808"/>
    <lineage>
        <taxon>Eukaryota</taxon>
        <taxon>Viridiplantae</taxon>
        <taxon>Streptophyta</taxon>
        <taxon>Embryophyta</taxon>
        <taxon>Tracheophyta</taxon>
        <taxon>Spermatophyta</taxon>
        <taxon>Pinopsida</taxon>
        <taxon>Pinidae</taxon>
        <taxon>Conifers II</taxon>
        <taxon>Cupressales</taxon>
        <taxon>Taxaceae</taxon>
        <taxon>Taxus</taxon>
    </lineage>
</organism>
<sequence length="181" mass="20365">METTQNIETRSIEITVNSASDLKKAKALSKTKAYAVAFIHGGTGRRCRSEHRTTVDNKNGRNPRWNQAMSFTLRETSLQQDRLLFTVQIWSSTAWGPDLIGYVTVPLKEFVKQPLQNRKLANYQVLTASAKPKGMLSLSIMMGNKITSQIKRHTVTQPRSHAPTAKVDDFYLQPACQAVMQ</sequence>
<reference evidence="2 3" key="1">
    <citation type="journal article" date="2021" name="Nat. Plants">
        <title>The Taxus genome provides insights into paclitaxel biosynthesis.</title>
        <authorList>
            <person name="Xiong X."/>
            <person name="Gou J."/>
            <person name="Liao Q."/>
            <person name="Li Y."/>
            <person name="Zhou Q."/>
            <person name="Bi G."/>
            <person name="Li C."/>
            <person name="Du R."/>
            <person name="Wang X."/>
            <person name="Sun T."/>
            <person name="Guo L."/>
            <person name="Liang H."/>
            <person name="Lu P."/>
            <person name="Wu Y."/>
            <person name="Zhang Z."/>
            <person name="Ro D.K."/>
            <person name="Shang Y."/>
            <person name="Huang S."/>
            <person name="Yan J."/>
        </authorList>
    </citation>
    <scope>NUCLEOTIDE SEQUENCE [LARGE SCALE GENOMIC DNA]</scope>
    <source>
        <strain evidence="2">Ta-2019</strain>
    </source>
</reference>
<name>A0AA38LKN4_TAXCH</name>
<dbReference type="InterPro" id="IPR035892">
    <property type="entry name" value="C2_domain_sf"/>
</dbReference>
<gene>
    <name evidence="2" type="ORF">KI387_000611</name>
</gene>
<evidence type="ECO:0000313" key="2">
    <source>
        <dbReference type="EMBL" id="KAH9328503.1"/>
    </source>
</evidence>
<dbReference type="Pfam" id="PF00168">
    <property type="entry name" value="C2"/>
    <property type="match status" value="1"/>
</dbReference>
<dbReference type="SMART" id="SM00239">
    <property type="entry name" value="C2"/>
    <property type="match status" value="1"/>
</dbReference>
<evidence type="ECO:0000313" key="3">
    <source>
        <dbReference type="Proteomes" id="UP000824469"/>
    </source>
</evidence>
<dbReference type="PANTHER" id="PTHR32246">
    <property type="entry name" value="INGRESSION PROTEIN FIC1"/>
    <property type="match status" value="1"/>
</dbReference>
<protein>
    <recommendedName>
        <fullName evidence="1">C2 domain-containing protein</fullName>
    </recommendedName>
</protein>
<feature type="domain" description="C2" evidence="1">
    <location>
        <begin position="1"/>
        <end position="120"/>
    </location>
</feature>
<dbReference type="SUPFAM" id="SSF49562">
    <property type="entry name" value="C2 domain (Calcium/lipid-binding domain, CaLB)"/>
    <property type="match status" value="1"/>
</dbReference>
<accession>A0AA38LKN4</accession>
<dbReference type="InterPro" id="IPR044750">
    <property type="entry name" value="C2_SRC2/BAP"/>
</dbReference>
<dbReference type="CDD" id="cd04051">
    <property type="entry name" value="C2_SRC2_like"/>
    <property type="match status" value="1"/>
</dbReference>
<evidence type="ECO:0000259" key="1">
    <source>
        <dbReference type="PROSITE" id="PS50004"/>
    </source>
</evidence>
<comment type="caution">
    <text evidence="2">The sequence shown here is derived from an EMBL/GenBank/DDBJ whole genome shotgun (WGS) entry which is preliminary data.</text>
</comment>
<dbReference type="Gene3D" id="2.60.40.150">
    <property type="entry name" value="C2 domain"/>
    <property type="match status" value="1"/>
</dbReference>
<dbReference type="Proteomes" id="UP000824469">
    <property type="component" value="Unassembled WGS sequence"/>
</dbReference>
<dbReference type="AlphaFoldDB" id="A0AA38LKN4"/>
<feature type="non-terminal residue" evidence="2">
    <location>
        <position position="181"/>
    </location>
</feature>
<dbReference type="GO" id="GO:0006952">
    <property type="term" value="P:defense response"/>
    <property type="evidence" value="ECO:0007669"/>
    <property type="project" value="InterPro"/>
</dbReference>
<proteinExistence type="predicted"/>